<evidence type="ECO:0000313" key="19">
    <source>
        <dbReference type="Proteomes" id="UP000679690"/>
    </source>
</evidence>
<dbReference type="InterPro" id="IPR035965">
    <property type="entry name" value="PAS-like_dom_sf"/>
</dbReference>
<evidence type="ECO:0000256" key="9">
    <source>
        <dbReference type="ARBA" id="ARBA00022777"/>
    </source>
</evidence>
<evidence type="ECO:0000256" key="12">
    <source>
        <dbReference type="ARBA" id="ARBA00023012"/>
    </source>
</evidence>
<dbReference type="InterPro" id="IPR005467">
    <property type="entry name" value="His_kinase_dom"/>
</dbReference>
<dbReference type="InterPro" id="IPR000700">
    <property type="entry name" value="PAS-assoc_C"/>
</dbReference>
<dbReference type="Pfam" id="PF01590">
    <property type="entry name" value="GAF"/>
    <property type="match status" value="1"/>
</dbReference>
<dbReference type="Proteomes" id="UP000679690">
    <property type="component" value="Unassembled WGS sequence"/>
</dbReference>
<keyword evidence="13" id="KW-0472">Membrane</keyword>
<keyword evidence="6" id="KW-0808">Transferase</keyword>
<dbReference type="InterPro" id="IPR036890">
    <property type="entry name" value="HATPase_C_sf"/>
</dbReference>
<dbReference type="InterPro" id="IPR036097">
    <property type="entry name" value="HisK_dim/P_sf"/>
</dbReference>
<feature type="domain" description="PAS" evidence="16">
    <location>
        <begin position="260"/>
        <end position="336"/>
    </location>
</feature>
<keyword evidence="9" id="KW-0418">Kinase</keyword>
<dbReference type="InterPro" id="IPR000014">
    <property type="entry name" value="PAS"/>
</dbReference>
<evidence type="ECO:0000259" key="16">
    <source>
        <dbReference type="PROSITE" id="PS50112"/>
    </source>
</evidence>
<dbReference type="RefSeq" id="WP_208470283.1">
    <property type="nucleotide sequence ID" value="NZ_JAGFNS010000019.1"/>
</dbReference>
<evidence type="ECO:0000256" key="13">
    <source>
        <dbReference type="ARBA" id="ARBA00023136"/>
    </source>
</evidence>
<dbReference type="CDD" id="cd00130">
    <property type="entry name" value="PAS"/>
    <property type="match status" value="1"/>
</dbReference>
<evidence type="ECO:0000313" key="18">
    <source>
        <dbReference type="EMBL" id="MBO3741132.1"/>
    </source>
</evidence>
<evidence type="ECO:0000256" key="3">
    <source>
        <dbReference type="ARBA" id="ARBA00004236"/>
    </source>
</evidence>
<keyword evidence="10" id="KW-0067">ATP-binding</keyword>
<keyword evidence="5" id="KW-0597">Phosphoprotein</keyword>
<dbReference type="InterPro" id="IPR003661">
    <property type="entry name" value="HisK_dim/P_dom"/>
</dbReference>
<comment type="caution">
    <text evidence="18">The sequence shown here is derived from an EMBL/GenBank/DDBJ whole genome shotgun (WGS) entry which is preliminary data.</text>
</comment>
<dbReference type="CDD" id="cd00075">
    <property type="entry name" value="HATPase"/>
    <property type="match status" value="1"/>
</dbReference>
<dbReference type="Gene3D" id="3.30.450.40">
    <property type="match status" value="2"/>
</dbReference>
<dbReference type="InterPro" id="IPR013656">
    <property type="entry name" value="PAS_4"/>
</dbReference>
<keyword evidence="19" id="KW-1185">Reference proteome</keyword>
<evidence type="ECO:0000256" key="7">
    <source>
        <dbReference type="ARBA" id="ARBA00022692"/>
    </source>
</evidence>
<dbReference type="Pfam" id="PF02518">
    <property type="entry name" value="HATPase_c"/>
    <property type="match status" value="1"/>
</dbReference>
<keyword evidence="12" id="KW-0902">Two-component regulatory system</keyword>
<dbReference type="PRINTS" id="PR00344">
    <property type="entry name" value="BCTRLSENSOR"/>
</dbReference>
<dbReference type="SMART" id="SM00387">
    <property type="entry name" value="HATPase_c"/>
    <property type="match status" value="1"/>
</dbReference>
<evidence type="ECO:0000256" key="2">
    <source>
        <dbReference type="ARBA" id="ARBA00004141"/>
    </source>
</evidence>
<dbReference type="SUPFAM" id="SSF47384">
    <property type="entry name" value="Homodimeric domain of signal transducing histidine kinase"/>
    <property type="match status" value="1"/>
</dbReference>
<accession>A0ABS3UQT5</accession>
<dbReference type="PROSITE" id="PS50109">
    <property type="entry name" value="HIS_KIN"/>
    <property type="match status" value="1"/>
</dbReference>
<evidence type="ECO:0000256" key="1">
    <source>
        <dbReference type="ARBA" id="ARBA00000085"/>
    </source>
</evidence>
<dbReference type="PROSITE" id="PS50113">
    <property type="entry name" value="PAC"/>
    <property type="match status" value="1"/>
</dbReference>
<dbReference type="SMART" id="SM00388">
    <property type="entry name" value="HisKA"/>
    <property type="match status" value="1"/>
</dbReference>
<dbReference type="Pfam" id="PF00512">
    <property type="entry name" value="HisKA"/>
    <property type="match status" value="1"/>
</dbReference>
<dbReference type="SUPFAM" id="SSF55874">
    <property type="entry name" value="ATPase domain of HSP90 chaperone/DNA topoisomerase II/histidine kinase"/>
    <property type="match status" value="1"/>
</dbReference>
<dbReference type="EMBL" id="JAGFNS010000019">
    <property type="protein sequence ID" value="MBO3741132.1"/>
    <property type="molecule type" value="Genomic_DNA"/>
</dbReference>
<dbReference type="InterPro" id="IPR003018">
    <property type="entry name" value="GAF"/>
</dbReference>
<name>A0ABS3UQT5_9ACTN</name>
<dbReference type="Gene3D" id="1.10.287.130">
    <property type="match status" value="1"/>
</dbReference>
<evidence type="ECO:0000256" key="14">
    <source>
        <dbReference type="ARBA" id="ARBA00039401"/>
    </source>
</evidence>
<evidence type="ECO:0000259" key="17">
    <source>
        <dbReference type="PROSITE" id="PS50113"/>
    </source>
</evidence>
<comment type="subcellular location">
    <subcellularLocation>
        <location evidence="3">Cell membrane</location>
    </subcellularLocation>
    <subcellularLocation>
        <location evidence="2">Membrane</location>
        <topology evidence="2">Multi-pass membrane protein</topology>
    </subcellularLocation>
</comment>
<dbReference type="InterPro" id="IPR029016">
    <property type="entry name" value="GAF-like_dom_sf"/>
</dbReference>
<dbReference type="NCBIfam" id="TIGR00229">
    <property type="entry name" value="sensory_box"/>
    <property type="match status" value="1"/>
</dbReference>
<dbReference type="Gene3D" id="3.30.565.10">
    <property type="entry name" value="Histidine kinase-like ATPase, C-terminal domain"/>
    <property type="match status" value="1"/>
</dbReference>
<organism evidence="18 19">
    <name type="scientific">Actinoplanes flavus</name>
    <dbReference type="NCBI Taxonomy" id="2820290"/>
    <lineage>
        <taxon>Bacteria</taxon>
        <taxon>Bacillati</taxon>
        <taxon>Actinomycetota</taxon>
        <taxon>Actinomycetes</taxon>
        <taxon>Micromonosporales</taxon>
        <taxon>Micromonosporaceae</taxon>
        <taxon>Actinoplanes</taxon>
    </lineage>
</organism>
<dbReference type="SMART" id="SM00091">
    <property type="entry name" value="PAS"/>
    <property type="match status" value="2"/>
</dbReference>
<comment type="catalytic activity">
    <reaction evidence="1">
        <text>ATP + protein L-histidine = ADP + protein N-phospho-L-histidine.</text>
        <dbReference type="EC" id="2.7.13.3"/>
    </reaction>
</comment>
<dbReference type="Pfam" id="PF08448">
    <property type="entry name" value="PAS_4"/>
    <property type="match status" value="1"/>
</dbReference>
<dbReference type="InterPro" id="IPR001610">
    <property type="entry name" value="PAC"/>
</dbReference>
<dbReference type="SMART" id="SM00086">
    <property type="entry name" value="PAC"/>
    <property type="match status" value="2"/>
</dbReference>
<dbReference type="PANTHER" id="PTHR42878">
    <property type="entry name" value="TWO-COMPONENT HISTIDINE KINASE"/>
    <property type="match status" value="1"/>
</dbReference>
<evidence type="ECO:0000256" key="5">
    <source>
        <dbReference type="ARBA" id="ARBA00022553"/>
    </source>
</evidence>
<dbReference type="SUPFAM" id="SSF55785">
    <property type="entry name" value="PYP-like sensor domain (PAS domain)"/>
    <property type="match status" value="3"/>
</dbReference>
<dbReference type="SUPFAM" id="SSF55781">
    <property type="entry name" value="GAF domain-like"/>
    <property type="match status" value="2"/>
</dbReference>
<dbReference type="PROSITE" id="PS50112">
    <property type="entry name" value="PAS"/>
    <property type="match status" value="2"/>
</dbReference>
<dbReference type="InterPro" id="IPR003594">
    <property type="entry name" value="HATPase_dom"/>
</dbReference>
<gene>
    <name evidence="18" type="ORF">J5X75_26840</name>
</gene>
<evidence type="ECO:0000256" key="4">
    <source>
        <dbReference type="ARBA" id="ARBA00012438"/>
    </source>
</evidence>
<keyword evidence="8" id="KW-0547">Nucleotide-binding</keyword>
<evidence type="ECO:0000256" key="6">
    <source>
        <dbReference type="ARBA" id="ARBA00022679"/>
    </source>
</evidence>
<dbReference type="Pfam" id="PF00989">
    <property type="entry name" value="PAS"/>
    <property type="match status" value="1"/>
</dbReference>
<sequence length="930" mass="102886">MEPAPALDRLVRMATRQLRAPVAGMSRPGTDPHESHPCNRYVVSEGNPLIVARCDADPRLSRDPAVREHETVAYAGYPLRGPDGASPGVFFVADIVPRQWTDDELQNLLDLAETAESEIALRSSYDAARQSEARLRRMLDGAIEAYLSMDAAGRIVGWNRSSEHLFGWSAAEALGKRTTDLLVPPRFRVKHERRLAEARRTGTSDLAGHWLELALLDRQGREIPVETSLYMDDEHGPPVFSMFMHDITERTVARAELENERAFLQAMLNSLDVGVAACDSEGVLTQFNSAMREIHGQDMRPIRPESWSRTYHLFEPDGHTPMRPEDAGLARAFRGEIVRRQEVAIVVPGRPPRHFLSNSRPVETADGRCLGAVVALHEITETRRADLLRRCRYAVASALSEATSAQEAASAAAEAVAAELRWACAEYWEIDESRNLLVRRSCWSRPGTDLTEFRNEGTEALTCGHALGGSVWERGIEIWSTDLIRDLAFPHRGRVRAGHRAGLRTGIGVPVHCGHGVAGALVFFIDAEVDRDDEILAMLHDVAGQIGRFVERRRAEDLTLALAAARSDFNRVVEQVNDSFWTVEITSSGEVRSRYSSVGGKGVYGGTLPTDADMATTIRALVHPDDREIFELFYEQGSTGEPAECECRIAGFDGVTRWVWFRAVPRRENGRLYVDGTSTNVTERRELADQRERLLTQEQQQVRRLQELDRMKDELVAVVSHELRNPIAIIVAHTEALREEPGLADQPELAVIARTSDHLNHLVEDLLDLARFDSGRTTIDRKPLRLDQLLRQAVHDHQPNAETRSVTLTADIGPLPLVPGDGPRLRQVVDNLLSNAIKYTPGGGTATVTAHADDTTVTIDITDTGIGIPAEQYPKLFTRFFRATTATDRKIKGTGLGLAVTKAIVDAHDGTITAQPAPTGGTTFTVTLPH</sequence>
<dbReference type="InterPro" id="IPR013767">
    <property type="entry name" value="PAS_fold"/>
</dbReference>
<evidence type="ECO:0000256" key="8">
    <source>
        <dbReference type="ARBA" id="ARBA00022741"/>
    </source>
</evidence>
<proteinExistence type="predicted"/>
<dbReference type="InterPro" id="IPR050351">
    <property type="entry name" value="BphY/WalK/GraS-like"/>
</dbReference>
<dbReference type="CDD" id="cd00082">
    <property type="entry name" value="HisKA"/>
    <property type="match status" value="1"/>
</dbReference>
<dbReference type="EC" id="2.7.13.3" evidence="4"/>
<evidence type="ECO:0000256" key="11">
    <source>
        <dbReference type="ARBA" id="ARBA00022989"/>
    </source>
</evidence>
<evidence type="ECO:0000259" key="15">
    <source>
        <dbReference type="PROSITE" id="PS50109"/>
    </source>
</evidence>
<dbReference type="Pfam" id="PF13185">
    <property type="entry name" value="GAF_2"/>
    <property type="match status" value="1"/>
</dbReference>
<feature type="domain" description="PAS" evidence="16">
    <location>
        <begin position="131"/>
        <end position="202"/>
    </location>
</feature>
<dbReference type="PANTHER" id="PTHR42878:SF7">
    <property type="entry name" value="SENSOR HISTIDINE KINASE GLRK"/>
    <property type="match status" value="1"/>
</dbReference>
<dbReference type="Gene3D" id="3.30.450.20">
    <property type="entry name" value="PAS domain"/>
    <property type="match status" value="3"/>
</dbReference>
<keyword evidence="7" id="KW-0812">Transmembrane</keyword>
<evidence type="ECO:0000256" key="10">
    <source>
        <dbReference type="ARBA" id="ARBA00022840"/>
    </source>
</evidence>
<feature type="domain" description="Histidine kinase" evidence="15">
    <location>
        <begin position="718"/>
        <end position="930"/>
    </location>
</feature>
<keyword evidence="11" id="KW-1133">Transmembrane helix</keyword>
<reference evidence="18 19" key="1">
    <citation type="submission" date="2021-03" db="EMBL/GenBank/DDBJ databases">
        <title>Actinoplanes flavus sp. nov., a novel actinomycete isolated from Coconut Palm rhizosphere soil.</title>
        <authorList>
            <person name="Luo X."/>
        </authorList>
    </citation>
    <scope>NUCLEOTIDE SEQUENCE [LARGE SCALE GENOMIC DNA]</scope>
    <source>
        <strain evidence="18 19">NEAU-H7</strain>
    </source>
</reference>
<dbReference type="InterPro" id="IPR004358">
    <property type="entry name" value="Sig_transdc_His_kin-like_C"/>
</dbReference>
<feature type="domain" description="PAC" evidence="17">
    <location>
        <begin position="209"/>
        <end position="259"/>
    </location>
</feature>
<protein>
    <recommendedName>
        <fullName evidence="14">Sensor-like histidine kinase SenX3</fullName>
        <ecNumber evidence="4">2.7.13.3</ecNumber>
    </recommendedName>
</protein>